<comment type="caution">
    <text evidence="1">The sequence shown here is derived from an EMBL/GenBank/DDBJ whole genome shotgun (WGS) entry which is preliminary data.</text>
</comment>
<accession>A0A3D8PND1</accession>
<protein>
    <recommendedName>
        <fullName evidence="3">DUF1642 domain-containing protein</fullName>
    </recommendedName>
</protein>
<gene>
    <name evidence="1" type="ORF">CWR48_13940</name>
</gene>
<reference evidence="2" key="1">
    <citation type="submission" date="2017-11" db="EMBL/GenBank/DDBJ databases">
        <authorList>
            <person name="Zhu W."/>
        </authorList>
    </citation>
    <scope>NUCLEOTIDE SEQUENCE [LARGE SCALE GENOMIC DNA]</scope>
    <source>
        <strain evidence="2">CAU 1183</strain>
    </source>
</reference>
<dbReference type="RefSeq" id="WP_115773861.1">
    <property type="nucleotide sequence ID" value="NZ_PIOC01000019.1"/>
</dbReference>
<evidence type="ECO:0008006" key="3">
    <source>
        <dbReference type="Google" id="ProtNLM"/>
    </source>
</evidence>
<evidence type="ECO:0000313" key="2">
    <source>
        <dbReference type="Proteomes" id="UP000257143"/>
    </source>
</evidence>
<evidence type="ECO:0000313" key="1">
    <source>
        <dbReference type="EMBL" id="RDW17613.1"/>
    </source>
</evidence>
<organism evidence="1 2">
    <name type="scientific">Oceanobacillus arenosus</name>
    <dbReference type="NCBI Taxonomy" id="1229153"/>
    <lineage>
        <taxon>Bacteria</taxon>
        <taxon>Bacillati</taxon>
        <taxon>Bacillota</taxon>
        <taxon>Bacilli</taxon>
        <taxon>Bacillales</taxon>
        <taxon>Bacillaceae</taxon>
        <taxon>Oceanobacillus</taxon>
    </lineage>
</organism>
<dbReference type="AlphaFoldDB" id="A0A3D8PND1"/>
<dbReference type="Proteomes" id="UP000257143">
    <property type="component" value="Unassembled WGS sequence"/>
</dbReference>
<name>A0A3D8PND1_9BACI</name>
<sequence length="176" mass="20662">MKKVKVRASQAQMIENHRNAFETLMLKRMDENCGTVLDDVRVYDVARAFFIGYEVEPEFKVGDWVVYEQGNVGQYGDKPIVLKNPVVRHATPEEIAQEKERRWWKLHGREVWELKQGDILRRPEDEHTMVVTSVGRAEDMTVVNYEGDDYVYFCDVKKEYKVSSFAENRLDVNPNE</sequence>
<dbReference type="OrthoDB" id="2968318at2"/>
<proteinExistence type="predicted"/>
<dbReference type="EMBL" id="PIOC01000019">
    <property type="protein sequence ID" value="RDW17613.1"/>
    <property type="molecule type" value="Genomic_DNA"/>
</dbReference>
<keyword evidence="2" id="KW-1185">Reference proteome</keyword>